<proteinExistence type="predicted"/>
<dbReference type="EMBL" id="LAZR01017731">
    <property type="protein sequence ID" value="KKL99206.1"/>
    <property type="molecule type" value="Genomic_DNA"/>
</dbReference>
<accession>A0A0F9H884</accession>
<reference evidence="1" key="1">
    <citation type="journal article" date="2015" name="Nature">
        <title>Complex archaea that bridge the gap between prokaryotes and eukaryotes.</title>
        <authorList>
            <person name="Spang A."/>
            <person name="Saw J.H."/>
            <person name="Jorgensen S.L."/>
            <person name="Zaremba-Niedzwiedzka K."/>
            <person name="Martijn J."/>
            <person name="Lind A.E."/>
            <person name="van Eijk R."/>
            <person name="Schleper C."/>
            <person name="Guy L."/>
            <person name="Ettema T.J."/>
        </authorList>
    </citation>
    <scope>NUCLEOTIDE SEQUENCE</scope>
</reference>
<sequence>MNYRMKDKKDRNARLVKFAKEHPDYTQEAIAKIFRIHRSRVSRILQSDNV</sequence>
<gene>
    <name evidence="1" type="ORF">LCGC14_1816790</name>
</gene>
<dbReference type="Gene3D" id="1.10.10.60">
    <property type="entry name" value="Homeodomain-like"/>
    <property type="match status" value="1"/>
</dbReference>
<evidence type="ECO:0008006" key="2">
    <source>
        <dbReference type="Google" id="ProtNLM"/>
    </source>
</evidence>
<protein>
    <recommendedName>
        <fullName evidence="2">RNA polymerase sigma-70 region 4 domain-containing protein</fullName>
    </recommendedName>
</protein>
<name>A0A0F9H884_9ZZZZ</name>
<evidence type="ECO:0000313" key="1">
    <source>
        <dbReference type="EMBL" id="KKL99206.1"/>
    </source>
</evidence>
<organism evidence="1">
    <name type="scientific">marine sediment metagenome</name>
    <dbReference type="NCBI Taxonomy" id="412755"/>
    <lineage>
        <taxon>unclassified sequences</taxon>
        <taxon>metagenomes</taxon>
        <taxon>ecological metagenomes</taxon>
    </lineage>
</organism>
<dbReference type="AlphaFoldDB" id="A0A0F9H884"/>
<comment type="caution">
    <text evidence="1">The sequence shown here is derived from an EMBL/GenBank/DDBJ whole genome shotgun (WGS) entry which is preliminary data.</text>
</comment>